<dbReference type="GO" id="GO:0016829">
    <property type="term" value="F:lyase activity"/>
    <property type="evidence" value="ECO:0007669"/>
    <property type="project" value="UniProtKB-KW"/>
</dbReference>
<evidence type="ECO:0000313" key="4">
    <source>
        <dbReference type="Proteomes" id="UP000614047"/>
    </source>
</evidence>
<keyword evidence="1" id="KW-0479">Metal-binding</keyword>
<dbReference type="RefSeq" id="WP_197012025.1">
    <property type="nucleotide sequence ID" value="NZ_BAABES010000004.1"/>
</dbReference>
<dbReference type="CDD" id="cd03416">
    <property type="entry name" value="CbiX_SirB_N"/>
    <property type="match status" value="1"/>
</dbReference>
<gene>
    <name evidence="3" type="ORF">IW256_003529</name>
</gene>
<evidence type="ECO:0000256" key="2">
    <source>
        <dbReference type="ARBA" id="ARBA00023239"/>
    </source>
</evidence>
<dbReference type="Pfam" id="PF01903">
    <property type="entry name" value="CbiX"/>
    <property type="match status" value="2"/>
</dbReference>
<keyword evidence="4" id="KW-1185">Reference proteome</keyword>
<dbReference type="InterPro" id="IPR050963">
    <property type="entry name" value="Sirohydro_Cobaltochel/CbiX"/>
</dbReference>
<name>A0A931DKV7_9ACTN</name>
<sequence length="249" mass="25528">MGEPALLAVAHGTRDPAGPATVRDLLDRVRARRPGLPVREGYAELAAPSLEEAARGDEGPVVAVPLMLARGYHALIDIPRRVERLRPGAVTAGPLGPHPLLAAALADRLAAVPEGVPGPSDAVVLGAAGSSDRAGVADVRAAARLLSRRLGRPVPYGFVAAGGPALADVVAEQRARGAGRVLVASYLLAPGHFHERMRAAGADHVSAPIGAHDAVARLVLRRYDEGGTVTRIPARIARAVSAGAEITVA</sequence>
<dbReference type="InterPro" id="IPR002762">
    <property type="entry name" value="CbiX-like"/>
</dbReference>
<comment type="caution">
    <text evidence="3">The sequence shown here is derived from an EMBL/GenBank/DDBJ whole genome shotgun (WGS) entry which is preliminary data.</text>
</comment>
<reference evidence="3" key="1">
    <citation type="submission" date="2020-11" db="EMBL/GenBank/DDBJ databases">
        <title>Sequencing the genomes of 1000 actinobacteria strains.</title>
        <authorList>
            <person name="Klenk H.-P."/>
        </authorList>
    </citation>
    <scope>NUCLEOTIDE SEQUENCE</scope>
    <source>
        <strain evidence="3">DSM 43175</strain>
    </source>
</reference>
<protein>
    <submittedName>
        <fullName evidence="3">Sirohydrochlorin ferrochelatase</fullName>
    </submittedName>
</protein>
<dbReference type="SUPFAM" id="SSF53800">
    <property type="entry name" value="Chelatase"/>
    <property type="match status" value="1"/>
</dbReference>
<dbReference type="GO" id="GO:0046872">
    <property type="term" value="F:metal ion binding"/>
    <property type="evidence" value="ECO:0007669"/>
    <property type="project" value="UniProtKB-KW"/>
</dbReference>
<dbReference type="EMBL" id="JADOUA010000001">
    <property type="protein sequence ID" value="MBG6089416.1"/>
    <property type="molecule type" value="Genomic_DNA"/>
</dbReference>
<dbReference type="Gene3D" id="3.40.50.1400">
    <property type="match status" value="2"/>
</dbReference>
<evidence type="ECO:0000313" key="3">
    <source>
        <dbReference type="EMBL" id="MBG6089416.1"/>
    </source>
</evidence>
<accession>A0A931DKV7</accession>
<dbReference type="PANTHER" id="PTHR33542:SF5">
    <property type="entry name" value="FERROCHELATASE CHE1"/>
    <property type="match status" value="1"/>
</dbReference>
<evidence type="ECO:0000256" key="1">
    <source>
        <dbReference type="ARBA" id="ARBA00022723"/>
    </source>
</evidence>
<organism evidence="3 4">
    <name type="scientific">Actinomadura viridis</name>
    <dbReference type="NCBI Taxonomy" id="58110"/>
    <lineage>
        <taxon>Bacteria</taxon>
        <taxon>Bacillati</taxon>
        <taxon>Actinomycetota</taxon>
        <taxon>Actinomycetes</taxon>
        <taxon>Streptosporangiales</taxon>
        <taxon>Thermomonosporaceae</taxon>
        <taxon>Actinomadura</taxon>
    </lineage>
</organism>
<keyword evidence="2" id="KW-0456">Lyase</keyword>
<proteinExistence type="predicted"/>
<dbReference type="AlphaFoldDB" id="A0A931DKV7"/>
<dbReference type="Proteomes" id="UP000614047">
    <property type="component" value="Unassembled WGS sequence"/>
</dbReference>
<dbReference type="PANTHER" id="PTHR33542">
    <property type="entry name" value="SIROHYDROCHLORIN FERROCHELATASE, CHLOROPLASTIC"/>
    <property type="match status" value="1"/>
</dbReference>